<keyword evidence="12" id="KW-1185">Reference proteome</keyword>
<dbReference type="Proteomes" id="UP001464378">
    <property type="component" value="Unassembled WGS sequence"/>
</dbReference>
<proteinExistence type="inferred from homology"/>
<feature type="binding site" evidence="9">
    <location>
        <position position="100"/>
    </location>
    <ligand>
        <name>5-phospho-alpha-D-ribose 1-diphosphate</name>
        <dbReference type="ChEBI" id="CHEBI:58017"/>
        <note>ligand shared between dimeric partners</note>
    </ligand>
</feature>
<feature type="binding site" description="in other chain" evidence="9">
    <location>
        <position position="26"/>
    </location>
    <ligand>
        <name>5-phospho-alpha-D-ribose 1-diphosphate</name>
        <dbReference type="ChEBI" id="CHEBI:58017"/>
        <note>ligand shared between dimeric partners</note>
    </ligand>
</feature>
<dbReference type="PANTHER" id="PTHR46683">
    <property type="entry name" value="OROTATE PHOSPHORIBOSYLTRANSFERASE 1-RELATED"/>
    <property type="match status" value="1"/>
</dbReference>
<dbReference type="GO" id="GO:0004588">
    <property type="term" value="F:orotate phosphoribosyltransferase activity"/>
    <property type="evidence" value="ECO:0007669"/>
    <property type="project" value="UniProtKB-EC"/>
</dbReference>
<dbReference type="EMBL" id="JBBMFK010000011">
    <property type="protein sequence ID" value="MEQ2443406.1"/>
    <property type="molecule type" value="Genomic_DNA"/>
</dbReference>
<evidence type="ECO:0000256" key="4">
    <source>
        <dbReference type="ARBA" id="ARBA00011738"/>
    </source>
</evidence>
<dbReference type="EC" id="2.4.2.10" evidence="5 9"/>
<dbReference type="NCBIfam" id="TIGR00336">
    <property type="entry name" value="pyrE"/>
    <property type="match status" value="1"/>
</dbReference>
<feature type="binding site" evidence="9">
    <location>
        <position position="106"/>
    </location>
    <ligand>
        <name>5-phospho-alpha-D-ribose 1-diphosphate</name>
        <dbReference type="ChEBI" id="CHEBI:58017"/>
        <note>ligand shared between dimeric partners</note>
    </ligand>
</feature>
<evidence type="ECO:0000256" key="5">
    <source>
        <dbReference type="ARBA" id="ARBA00011971"/>
    </source>
</evidence>
<evidence type="ECO:0000256" key="2">
    <source>
        <dbReference type="ARBA" id="ARBA00004889"/>
    </source>
</evidence>
<comment type="caution">
    <text evidence="9">Lacks conserved residue(s) required for the propagation of feature annotation.</text>
</comment>
<keyword evidence="8 9" id="KW-0665">Pyrimidine biosynthesis</keyword>
<dbReference type="SUPFAM" id="SSF53271">
    <property type="entry name" value="PRTase-like"/>
    <property type="match status" value="1"/>
</dbReference>
<feature type="binding site" evidence="9">
    <location>
        <position position="131"/>
    </location>
    <ligand>
        <name>orotate</name>
        <dbReference type="ChEBI" id="CHEBI:30839"/>
    </ligand>
</feature>
<keyword evidence="7 9" id="KW-0808">Transferase</keyword>
<name>A0ABV1E7W7_9FIRM</name>
<comment type="similarity">
    <text evidence="3 9">Belongs to the purine/pyrimidine phosphoribosyltransferase family. PyrE subfamily.</text>
</comment>
<feature type="binding site" description="in other chain" evidence="9">
    <location>
        <position position="101"/>
    </location>
    <ligand>
        <name>5-phospho-alpha-D-ribose 1-diphosphate</name>
        <dbReference type="ChEBI" id="CHEBI:58017"/>
        <note>ligand shared between dimeric partners</note>
    </ligand>
</feature>
<dbReference type="PANTHER" id="PTHR46683:SF1">
    <property type="entry name" value="OROTATE PHOSPHORIBOSYLTRANSFERASE 1-RELATED"/>
    <property type="match status" value="1"/>
</dbReference>
<dbReference type="Pfam" id="PF00156">
    <property type="entry name" value="Pribosyltran"/>
    <property type="match status" value="1"/>
</dbReference>
<comment type="cofactor">
    <cofactor evidence="9">
        <name>Mg(2+)</name>
        <dbReference type="ChEBI" id="CHEBI:18420"/>
    </cofactor>
</comment>
<dbReference type="InterPro" id="IPR000836">
    <property type="entry name" value="PRTase_dom"/>
</dbReference>
<feature type="domain" description="Phosphoribosyltransferase" evidence="10">
    <location>
        <begin position="41"/>
        <end position="166"/>
    </location>
</feature>
<gene>
    <name evidence="9 11" type="primary">pyrE</name>
    <name evidence="11" type="ORF">WMO64_07975</name>
</gene>
<dbReference type="CDD" id="cd06223">
    <property type="entry name" value="PRTases_typeI"/>
    <property type="match status" value="1"/>
</dbReference>
<evidence type="ECO:0000313" key="12">
    <source>
        <dbReference type="Proteomes" id="UP001464378"/>
    </source>
</evidence>
<comment type="caution">
    <text evidence="11">The sequence shown here is derived from an EMBL/GenBank/DDBJ whole genome shotgun (WGS) entry which is preliminary data.</text>
</comment>
<organism evidence="11 12">
    <name type="scientific">Pseudoflavonifractor intestinihominis</name>
    <dbReference type="NCBI Taxonomy" id="3133171"/>
    <lineage>
        <taxon>Bacteria</taxon>
        <taxon>Bacillati</taxon>
        <taxon>Bacillota</taxon>
        <taxon>Clostridia</taxon>
        <taxon>Eubacteriales</taxon>
        <taxon>Oscillospiraceae</taxon>
        <taxon>Pseudoflavonifractor</taxon>
    </lineage>
</organism>
<evidence type="ECO:0000256" key="1">
    <source>
        <dbReference type="ARBA" id="ARBA00003769"/>
    </source>
</evidence>
<dbReference type="InterPro" id="IPR023031">
    <property type="entry name" value="OPRT"/>
</dbReference>
<feature type="binding site" description="in other chain" evidence="9">
    <location>
        <begin position="127"/>
        <end position="135"/>
    </location>
    <ligand>
        <name>5-phospho-alpha-D-ribose 1-diphosphate</name>
        <dbReference type="ChEBI" id="CHEBI:58017"/>
        <note>ligand shared between dimeric partners</note>
    </ligand>
</feature>
<evidence type="ECO:0000259" key="10">
    <source>
        <dbReference type="Pfam" id="PF00156"/>
    </source>
</evidence>
<evidence type="ECO:0000256" key="7">
    <source>
        <dbReference type="ARBA" id="ARBA00022679"/>
    </source>
</evidence>
<evidence type="ECO:0000313" key="11">
    <source>
        <dbReference type="EMBL" id="MEQ2443406.1"/>
    </source>
</evidence>
<accession>A0ABV1E7W7</accession>
<dbReference type="HAMAP" id="MF_01208">
    <property type="entry name" value="PyrE"/>
    <property type="match status" value="1"/>
</dbReference>
<dbReference type="Gene3D" id="3.40.50.2020">
    <property type="match status" value="1"/>
</dbReference>
<dbReference type="RefSeq" id="WP_349231680.1">
    <property type="nucleotide sequence ID" value="NZ_JBBMFK010000011.1"/>
</dbReference>
<evidence type="ECO:0000256" key="6">
    <source>
        <dbReference type="ARBA" id="ARBA00022676"/>
    </source>
</evidence>
<comment type="pathway">
    <text evidence="2 9">Pyrimidine metabolism; UMP biosynthesis via de novo pathway; UMP from orotate: step 1/2.</text>
</comment>
<evidence type="ECO:0000256" key="8">
    <source>
        <dbReference type="ARBA" id="ARBA00022975"/>
    </source>
</evidence>
<dbReference type="InterPro" id="IPR004467">
    <property type="entry name" value="Or_phspho_trans_dom"/>
</dbReference>
<dbReference type="InterPro" id="IPR029057">
    <property type="entry name" value="PRTase-like"/>
</dbReference>
<feature type="binding site" description="in other chain" evidence="9">
    <location>
        <begin position="73"/>
        <end position="74"/>
    </location>
    <ligand>
        <name>5-phospho-alpha-D-ribose 1-diphosphate</name>
        <dbReference type="ChEBI" id="CHEBI:58017"/>
        <note>ligand shared between dimeric partners</note>
    </ligand>
</feature>
<keyword evidence="6 9" id="KW-0328">Glycosyltransferase</keyword>
<evidence type="ECO:0000256" key="3">
    <source>
        <dbReference type="ARBA" id="ARBA00006340"/>
    </source>
</evidence>
<comment type="function">
    <text evidence="1 9">Catalyzes the transfer of a ribosyl phosphate group from 5-phosphoribose 1-diphosphate to orotate, leading to the formation of orotidine monophosphate (OMP).</text>
</comment>
<comment type="catalytic activity">
    <reaction evidence="9">
        <text>orotidine 5'-phosphate + diphosphate = orotate + 5-phospho-alpha-D-ribose 1-diphosphate</text>
        <dbReference type="Rhea" id="RHEA:10380"/>
        <dbReference type="ChEBI" id="CHEBI:30839"/>
        <dbReference type="ChEBI" id="CHEBI:33019"/>
        <dbReference type="ChEBI" id="CHEBI:57538"/>
        <dbReference type="ChEBI" id="CHEBI:58017"/>
        <dbReference type="EC" id="2.4.2.10"/>
    </reaction>
</comment>
<reference evidence="11 12" key="1">
    <citation type="submission" date="2024-03" db="EMBL/GenBank/DDBJ databases">
        <title>Human intestinal bacterial collection.</title>
        <authorList>
            <person name="Pauvert C."/>
            <person name="Hitch T.C.A."/>
            <person name="Clavel T."/>
        </authorList>
    </citation>
    <scope>NUCLEOTIDE SEQUENCE [LARGE SCALE GENOMIC DNA]</scope>
    <source>
        <strain evidence="11 12">CLA-AP-H29</strain>
    </source>
</reference>
<protein>
    <recommendedName>
        <fullName evidence="5 9">Orotate phosphoribosyltransferase</fullName>
        <shortName evidence="9">OPRT</shortName>
        <shortName evidence="9">OPRTase</shortName>
        <ecNumber evidence="5 9">2.4.2.10</ecNumber>
    </recommendedName>
</protein>
<feature type="binding site" evidence="9">
    <location>
        <position position="160"/>
    </location>
    <ligand>
        <name>orotate</name>
        <dbReference type="ChEBI" id="CHEBI:30839"/>
    </ligand>
</feature>
<evidence type="ECO:0000256" key="9">
    <source>
        <dbReference type="HAMAP-Rule" id="MF_01208"/>
    </source>
</evidence>
<sequence length="225" mass="24881">MMTYKEEFITFMVRSGVLTFGDFTTKSGRKTPYFINTGNYKTGAQASKLGDYYAACIQENLPDGVDCLFGPAYKGIPLAVAAASSLYRNYGRDLPYCFNRKEAKDHGEGGSMVGYKPQAGDKVVIVEDVVTAGTAVRETIELFKHVADVNLTALVVSVDRMERGTGDKTTLDELRDEHGIRVFPIVTVREVISFLHNNPVDGKVYIDDDMKARMEAYLAEYGARA</sequence>
<keyword evidence="9" id="KW-0460">Magnesium</keyword>
<feature type="binding site" evidence="9">
    <location>
        <position position="104"/>
    </location>
    <ligand>
        <name>5-phospho-alpha-D-ribose 1-diphosphate</name>
        <dbReference type="ChEBI" id="CHEBI:58017"/>
        <note>ligand shared between dimeric partners</note>
    </ligand>
</feature>
<comment type="subunit">
    <text evidence="4 9">Homodimer.</text>
</comment>